<feature type="non-terminal residue" evidence="2">
    <location>
        <position position="92"/>
    </location>
</feature>
<evidence type="ECO:0000313" key="2">
    <source>
        <dbReference type="EMBL" id="GAF74203.1"/>
    </source>
</evidence>
<protein>
    <submittedName>
        <fullName evidence="2">Uncharacterized protein</fullName>
    </submittedName>
</protein>
<gene>
    <name evidence="2" type="ORF">S01H1_08144</name>
</gene>
<keyword evidence="1" id="KW-0472">Membrane</keyword>
<keyword evidence="1" id="KW-0812">Transmembrane</keyword>
<evidence type="ECO:0000256" key="1">
    <source>
        <dbReference type="SAM" id="Phobius"/>
    </source>
</evidence>
<accession>X0RZJ8</accession>
<organism evidence="2">
    <name type="scientific">marine sediment metagenome</name>
    <dbReference type="NCBI Taxonomy" id="412755"/>
    <lineage>
        <taxon>unclassified sequences</taxon>
        <taxon>metagenomes</taxon>
        <taxon>ecological metagenomes</taxon>
    </lineage>
</organism>
<name>X0RZJ8_9ZZZZ</name>
<keyword evidence="1" id="KW-1133">Transmembrane helix</keyword>
<comment type="caution">
    <text evidence="2">The sequence shown here is derived from an EMBL/GenBank/DDBJ whole genome shotgun (WGS) entry which is preliminary data.</text>
</comment>
<dbReference type="AlphaFoldDB" id="X0RZJ8"/>
<proteinExistence type="predicted"/>
<dbReference type="EMBL" id="BARS01004178">
    <property type="protein sequence ID" value="GAF74203.1"/>
    <property type="molecule type" value="Genomic_DNA"/>
</dbReference>
<reference evidence="2" key="1">
    <citation type="journal article" date="2014" name="Front. Microbiol.">
        <title>High frequency of phylogenetically diverse reductive dehalogenase-homologous genes in deep subseafloor sedimentary metagenomes.</title>
        <authorList>
            <person name="Kawai M."/>
            <person name="Futagami T."/>
            <person name="Toyoda A."/>
            <person name="Takaki Y."/>
            <person name="Nishi S."/>
            <person name="Hori S."/>
            <person name="Arai W."/>
            <person name="Tsubouchi T."/>
            <person name="Morono Y."/>
            <person name="Uchiyama I."/>
            <person name="Ito T."/>
            <person name="Fujiyama A."/>
            <person name="Inagaki F."/>
            <person name="Takami H."/>
        </authorList>
    </citation>
    <scope>NUCLEOTIDE SEQUENCE</scope>
    <source>
        <strain evidence="2">Expedition CK06-06</strain>
    </source>
</reference>
<sequence length="92" mass="10094">MHNKEISDRFDKIEGRQSEFRDTLDTVLVNQASGIKQLNEIHTFLAGTEYDDNGGLVSTVSGMKKKVQANTLWRIRITAAASVVAAIFGGVI</sequence>
<feature type="transmembrane region" description="Helical" evidence="1">
    <location>
        <begin position="73"/>
        <end position="91"/>
    </location>
</feature>